<gene>
    <name evidence="2" type="ORF">H8M03_05040</name>
</gene>
<proteinExistence type="predicted"/>
<organism evidence="2 3">
    <name type="scientific">Sphingomonas sabuli</name>
    <dbReference type="NCBI Taxonomy" id="2764186"/>
    <lineage>
        <taxon>Bacteria</taxon>
        <taxon>Pseudomonadati</taxon>
        <taxon>Pseudomonadota</taxon>
        <taxon>Alphaproteobacteria</taxon>
        <taxon>Sphingomonadales</taxon>
        <taxon>Sphingomonadaceae</taxon>
        <taxon>Sphingomonas</taxon>
    </lineage>
</organism>
<dbReference type="Proteomes" id="UP000515861">
    <property type="component" value="Chromosome"/>
</dbReference>
<feature type="signal peptide" evidence="1">
    <location>
        <begin position="1"/>
        <end position="23"/>
    </location>
</feature>
<keyword evidence="1" id="KW-0732">Signal</keyword>
<name>A0A7G9L4Z1_9SPHN</name>
<accession>A0A7G9L4Z1</accession>
<dbReference type="KEGG" id="ssau:H8M03_05040"/>
<dbReference type="RefSeq" id="WP_187480645.1">
    <property type="nucleotide sequence ID" value="NZ_CP060697.1"/>
</dbReference>
<sequence>MLKRLLLALLIGSFGVATVPASATTVVIYQDPMTMDRRTVVVDDKKPDRAYWCVLPPSSVGCRELPVRRGR</sequence>
<evidence type="ECO:0000313" key="2">
    <source>
        <dbReference type="EMBL" id="QNM83690.1"/>
    </source>
</evidence>
<feature type="chain" id="PRO_5028979280" evidence="1">
    <location>
        <begin position="24"/>
        <end position="71"/>
    </location>
</feature>
<keyword evidence="3" id="KW-1185">Reference proteome</keyword>
<dbReference type="EMBL" id="CP060697">
    <property type="protein sequence ID" value="QNM83690.1"/>
    <property type="molecule type" value="Genomic_DNA"/>
</dbReference>
<evidence type="ECO:0000313" key="3">
    <source>
        <dbReference type="Proteomes" id="UP000515861"/>
    </source>
</evidence>
<protein>
    <submittedName>
        <fullName evidence="2">Uncharacterized protein</fullName>
    </submittedName>
</protein>
<dbReference type="AlphaFoldDB" id="A0A7G9L4Z1"/>
<evidence type="ECO:0000256" key="1">
    <source>
        <dbReference type="SAM" id="SignalP"/>
    </source>
</evidence>
<reference evidence="2 3" key="1">
    <citation type="submission" date="2020-08" db="EMBL/GenBank/DDBJ databases">
        <title>Sphingomonas sp. sand1-3 16S ribosomal RNA gene Genome sequencing and assembly.</title>
        <authorList>
            <person name="Kang M."/>
        </authorList>
    </citation>
    <scope>NUCLEOTIDE SEQUENCE [LARGE SCALE GENOMIC DNA]</scope>
    <source>
        <strain evidence="3">sand1-3</strain>
    </source>
</reference>